<keyword evidence="2" id="KW-0547">Nucleotide-binding</keyword>
<dbReference type="GO" id="GO:0005524">
    <property type="term" value="F:ATP binding"/>
    <property type="evidence" value="ECO:0007669"/>
    <property type="project" value="UniProtKB-KW"/>
</dbReference>
<dbReference type="PANTHER" id="PTHR43514">
    <property type="entry name" value="ABC TRANSPORTER I FAMILY MEMBER 10"/>
    <property type="match status" value="1"/>
</dbReference>
<feature type="domain" description="ABC transporter" evidence="4">
    <location>
        <begin position="2"/>
        <end position="233"/>
    </location>
</feature>
<dbReference type="PROSITE" id="PS50893">
    <property type="entry name" value="ABC_TRANSPORTER_2"/>
    <property type="match status" value="1"/>
</dbReference>
<evidence type="ECO:0000259" key="4">
    <source>
        <dbReference type="PROSITE" id="PS50893"/>
    </source>
</evidence>
<keyword evidence="1" id="KW-0813">Transport</keyword>
<evidence type="ECO:0000313" key="6">
    <source>
        <dbReference type="Proteomes" id="UP000641741"/>
    </source>
</evidence>
<dbReference type="InterPro" id="IPR027417">
    <property type="entry name" value="P-loop_NTPase"/>
</dbReference>
<gene>
    <name evidence="5" type="ORF">H8S02_00595</name>
</gene>
<dbReference type="SUPFAM" id="SSF52540">
    <property type="entry name" value="P-loop containing nucleoside triphosphate hydrolases"/>
    <property type="match status" value="1"/>
</dbReference>
<keyword evidence="6" id="KW-1185">Reference proteome</keyword>
<reference evidence="5 6" key="1">
    <citation type="submission" date="2020-08" db="EMBL/GenBank/DDBJ databases">
        <title>Genome public.</title>
        <authorList>
            <person name="Liu C."/>
            <person name="Sun Q."/>
        </authorList>
    </citation>
    <scope>NUCLEOTIDE SEQUENCE [LARGE SCALE GENOMIC DNA]</scope>
    <source>
        <strain evidence="5 6">M2</strain>
    </source>
</reference>
<dbReference type="SMART" id="SM00382">
    <property type="entry name" value="AAA"/>
    <property type="match status" value="1"/>
</dbReference>
<dbReference type="InterPro" id="IPR003593">
    <property type="entry name" value="AAA+_ATPase"/>
</dbReference>
<evidence type="ECO:0000256" key="1">
    <source>
        <dbReference type="ARBA" id="ARBA00022448"/>
    </source>
</evidence>
<dbReference type="Pfam" id="PF08402">
    <property type="entry name" value="TOBE_2"/>
    <property type="match status" value="1"/>
</dbReference>
<dbReference type="PANTHER" id="PTHR43514:SF1">
    <property type="entry name" value="SULFATE_THIOSULFATE IMPORT ATP-BINDING PROTEIN CYSA"/>
    <property type="match status" value="1"/>
</dbReference>
<dbReference type="RefSeq" id="WP_186968771.1">
    <property type="nucleotide sequence ID" value="NZ_JACOPK010000001.1"/>
</dbReference>
<dbReference type="InterPro" id="IPR050334">
    <property type="entry name" value="Molybdenum_import_ModC"/>
</dbReference>
<organism evidence="5 6">
    <name type="scientific">Agathobaculum hominis</name>
    <dbReference type="NCBI Taxonomy" id="2763014"/>
    <lineage>
        <taxon>Bacteria</taxon>
        <taxon>Bacillati</taxon>
        <taxon>Bacillota</taxon>
        <taxon>Clostridia</taxon>
        <taxon>Eubacteriales</taxon>
        <taxon>Butyricicoccaceae</taxon>
        <taxon>Agathobaculum</taxon>
    </lineage>
</organism>
<evidence type="ECO:0000256" key="2">
    <source>
        <dbReference type="ARBA" id="ARBA00022741"/>
    </source>
</evidence>
<evidence type="ECO:0000256" key="3">
    <source>
        <dbReference type="ARBA" id="ARBA00022840"/>
    </source>
</evidence>
<dbReference type="Pfam" id="PF00005">
    <property type="entry name" value="ABC_tran"/>
    <property type="match status" value="1"/>
</dbReference>
<dbReference type="InterPro" id="IPR003439">
    <property type="entry name" value="ABC_transporter-like_ATP-bd"/>
</dbReference>
<sequence>MSISVDIEKKLGSFHLRVAFEAENETMALLGASGCGKSMTLRCIAGIVRPDRGRIVLNGRTLFDSERHIDLPPQQRGVGYLFQQYALFPHMTVEKNVCAGTREGTRAERKAAAQRILRTLGLEELAQRLPANLSGGQQQRAALARILVGKPEILLLDEPFSALDEHIKWKIELELADTLRSFPGGVLFVSHSRDEIYRLCDTVCVLNEGKSDPKTTVAGLFRAPLTVGAARISGCKNISRAEAGAGGTLYCADWGVSLKTALPLRENTAYAGIRAHYFTLSGTENPITCTVERVIPNPFSVVYMLKTPGGALLRMESEKAEALHTGDTITLHIAPEDVMPLTE</sequence>
<dbReference type="SUPFAM" id="SSF50331">
    <property type="entry name" value="MOP-like"/>
    <property type="match status" value="1"/>
</dbReference>
<evidence type="ECO:0000313" key="5">
    <source>
        <dbReference type="EMBL" id="MBC5694456.1"/>
    </source>
</evidence>
<dbReference type="PROSITE" id="PS00211">
    <property type="entry name" value="ABC_TRANSPORTER_1"/>
    <property type="match status" value="1"/>
</dbReference>
<accession>A0ABR7GJJ1</accession>
<protein>
    <submittedName>
        <fullName evidence="5">ATP-binding cassette domain-containing protein</fullName>
    </submittedName>
</protein>
<name>A0ABR7GJJ1_9FIRM</name>
<proteinExistence type="predicted"/>
<dbReference type="InterPro" id="IPR017871">
    <property type="entry name" value="ABC_transporter-like_CS"/>
</dbReference>
<dbReference type="EMBL" id="JACOPK010000001">
    <property type="protein sequence ID" value="MBC5694456.1"/>
    <property type="molecule type" value="Genomic_DNA"/>
</dbReference>
<dbReference type="Proteomes" id="UP000641741">
    <property type="component" value="Unassembled WGS sequence"/>
</dbReference>
<keyword evidence="3 5" id="KW-0067">ATP-binding</keyword>
<comment type="caution">
    <text evidence="5">The sequence shown here is derived from an EMBL/GenBank/DDBJ whole genome shotgun (WGS) entry which is preliminary data.</text>
</comment>
<dbReference type="Gene3D" id="3.40.50.300">
    <property type="entry name" value="P-loop containing nucleotide triphosphate hydrolases"/>
    <property type="match status" value="1"/>
</dbReference>
<dbReference type="InterPro" id="IPR008995">
    <property type="entry name" value="Mo/tungstate-bd_C_term_dom"/>
</dbReference>
<dbReference type="InterPro" id="IPR013611">
    <property type="entry name" value="Transp-assoc_OB_typ2"/>
</dbReference>